<name>A0A6B2NXY6_9RHOB</name>
<dbReference type="GO" id="GO:0003988">
    <property type="term" value="F:acetyl-CoA C-acyltransferase activity"/>
    <property type="evidence" value="ECO:0007669"/>
    <property type="project" value="UniProtKB-ARBA"/>
</dbReference>
<sequence>MARPASYEGVALVAPFSTPYQRYSIDTAHHWIATALRGSLRAAGLKPGDLDGFQVASFTLFPDTAVGLTQHLGLCPRWLDHIPMGGASAGVALRRAARAVQAGDAEIIACVAGDTNHIDSFRQLLSSFSRFAMDASYPYGYGGPNASFALLTDRYMTEYGATREDFGRLCVAQRANALKNPNAVMKKPLTMEQYLDARPIADPIALFDCVMPCAGAEAFLVMSEDRARALNLPYARLAAAIERHNAHADDPIQLRGGWTMDVDVLWDQAGMAPQDMDLVQTYDDYPVISMLQIEDLGFCAKGEGPAFLRDKDLTVSGDFPHNTSGGQLSGGQAGAAGGFIGMVEAIRQVTGQAGGTQVAGAERALVSGFGMINFDRGLCSSAAVLTTGARA</sequence>
<evidence type="ECO:0000313" key="2">
    <source>
        <dbReference type="EMBL" id="NDW46765.1"/>
    </source>
</evidence>
<dbReference type="Gene3D" id="3.40.47.10">
    <property type="match status" value="1"/>
</dbReference>
<proteinExistence type="predicted"/>
<dbReference type="CDD" id="cd00829">
    <property type="entry name" value="SCP-x_thiolase"/>
    <property type="match status" value="1"/>
</dbReference>
<dbReference type="SUPFAM" id="SSF53901">
    <property type="entry name" value="Thiolase-like"/>
    <property type="match status" value="2"/>
</dbReference>
<dbReference type="InterPro" id="IPR016039">
    <property type="entry name" value="Thiolase-like"/>
</dbReference>
<dbReference type="RefSeq" id="WP_164131791.1">
    <property type="nucleotide sequence ID" value="NZ_JAAGOX010000043.1"/>
</dbReference>
<accession>A0A6B2NXY6</accession>
<dbReference type="PANTHER" id="PTHR42870">
    <property type="entry name" value="ACETYL-COA C-ACETYLTRANSFERASE"/>
    <property type="match status" value="1"/>
</dbReference>
<dbReference type="AlphaFoldDB" id="A0A6B2NXY6"/>
<protein>
    <submittedName>
        <fullName evidence="2">Thiolase family protein</fullName>
    </submittedName>
</protein>
<feature type="domain" description="Thiolase C-terminal" evidence="1">
    <location>
        <begin position="267"/>
        <end position="372"/>
    </location>
</feature>
<dbReference type="PANTHER" id="PTHR42870:SF1">
    <property type="entry name" value="NON-SPECIFIC LIPID-TRANSFER PROTEIN-LIKE 2"/>
    <property type="match status" value="1"/>
</dbReference>
<dbReference type="PIRSF" id="PIRSF000429">
    <property type="entry name" value="Ac-CoA_Ac_transf"/>
    <property type="match status" value="1"/>
</dbReference>
<gene>
    <name evidence="2" type="ORF">G0P99_17590</name>
</gene>
<evidence type="ECO:0000259" key="1">
    <source>
        <dbReference type="Pfam" id="PF22691"/>
    </source>
</evidence>
<comment type="caution">
    <text evidence="2">The sequence shown here is derived from an EMBL/GenBank/DDBJ whole genome shotgun (WGS) entry which is preliminary data.</text>
</comment>
<dbReference type="InterPro" id="IPR002155">
    <property type="entry name" value="Thiolase"/>
</dbReference>
<dbReference type="EMBL" id="JAAGOX010000043">
    <property type="protein sequence ID" value="NDW46765.1"/>
    <property type="molecule type" value="Genomic_DNA"/>
</dbReference>
<dbReference type="InterPro" id="IPR055140">
    <property type="entry name" value="Thiolase_C_2"/>
</dbReference>
<reference evidence="2" key="1">
    <citation type="submission" date="2020-02" db="EMBL/GenBank/DDBJ databases">
        <title>Delineation of the pyrene-degrading pathway in Roseobacter clade bacteria by genomic analysis.</title>
        <authorList>
            <person name="Zhou H."/>
            <person name="Wang H."/>
        </authorList>
    </citation>
    <scope>NUCLEOTIDE SEQUENCE</scope>
    <source>
        <strain evidence="2">PrR005</strain>
    </source>
</reference>
<dbReference type="Pfam" id="PF22691">
    <property type="entry name" value="Thiolase_C_1"/>
    <property type="match status" value="1"/>
</dbReference>
<organism evidence="2">
    <name type="scientific">Ruegeria sp. PrR005</name>
    <dbReference type="NCBI Taxonomy" id="2706882"/>
    <lineage>
        <taxon>Bacteria</taxon>
        <taxon>Pseudomonadati</taxon>
        <taxon>Pseudomonadota</taxon>
        <taxon>Alphaproteobacteria</taxon>
        <taxon>Rhodobacterales</taxon>
        <taxon>Roseobacteraceae</taxon>
        <taxon>Ruegeria</taxon>
    </lineage>
</organism>